<evidence type="ECO:0000313" key="3">
    <source>
        <dbReference type="EMBL" id="OWF34672.1"/>
    </source>
</evidence>
<dbReference type="GO" id="GO:0003723">
    <property type="term" value="F:RNA binding"/>
    <property type="evidence" value="ECO:0007669"/>
    <property type="project" value="TreeGrafter"/>
</dbReference>
<feature type="region of interest" description="Disordered" evidence="2">
    <location>
        <begin position="60"/>
        <end position="122"/>
    </location>
</feature>
<evidence type="ECO:0000256" key="2">
    <source>
        <dbReference type="SAM" id="MobiDB-lite"/>
    </source>
</evidence>
<feature type="compositionally biased region" description="Basic and acidic residues" evidence="2">
    <location>
        <begin position="60"/>
        <end position="71"/>
    </location>
</feature>
<feature type="compositionally biased region" description="Basic residues" evidence="2">
    <location>
        <begin position="94"/>
        <end position="122"/>
    </location>
</feature>
<proteinExistence type="inferred from homology"/>
<reference evidence="3 4" key="1">
    <citation type="journal article" date="2017" name="Nat. Ecol. Evol.">
        <title>Scallop genome provides insights into evolution of bilaterian karyotype and development.</title>
        <authorList>
            <person name="Wang S."/>
            <person name="Zhang J."/>
            <person name="Jiao W."/>
            <person name="Li J."/>
            <person name="Xun X."/>
            <person name="Sun Y."/>
            <person name="Guo X."/>
            <person name="Huan P."/>
            <person name="Dong B."/>
            <person name="Zhang L."/>
            <person name="Hu X."/>
            <person name="Sun X."/>
            <person name="Wang J."/>
            <person name="Zhao C."/>
            <person name="Wang Y."/>
            <person name="Wang D."/>
            <person name="Huang X."/>
            <person name="Wang R."/>
            <person name="Lv J."/>
            <person name="Li Y."/>
            <person name="Zhang Z."/>
            <person name="Liu B."/>
            <person name="Lu W."/>
            <person name="Hui Y."/>
            <person name="Liang J."/>
            <person name="Zhou Z."/>
            <person name="Hou R."/>
            <person name="Li X."/>
            <person name="Liu Y."/>
            <person name="Li H."/>
            <person name="Ning X."/>
            <person name="Lin Y."/>
            <person name="Zhao L."/>
            <person name="Xing Q."/>
            <person name="Dou J."/>
            <person name="Li Y."/>
            <person name="Mao J."/>
            <person name="Guo H."/>
            <person name="Dou H."/>
            <person name="Li T."/>
            <person name="Mu C."/>
            <person name="Jiang W."/>
            <person name="Fu Q."/>
            <person name="Fu X."/>
            <person name="Miao Y."/>
            <person name="Liu J."/>
            <person name="Yu Q."/>
            <person name="Li R."/>
            <person name="Liao H."/>
            <person name="Li X."/>
            <person name="Kong Y."/>
            <person name="Jiang Z."/>
            <person name="Chourrout D."/>
            <person name="Li R."/>
            <person name="Bao Z."/>
        </authorList>
    </citation>
    <scope>NUCLEOTIDE SEQUENCE [LARGE SCALE GENOMIC DNA]</scope>
    <source>
        <strain evidence="3 4">PY_sf001</strain>
    </source>
</reference>
<comment type="caution">
    <text evidence="3">The sequence shown here is derived from an EMBL/GenBank/DDBJ whole genome shotgun (WGS) entry which is preliminary data.</text>
</comment>
<dbReference type="GO" id="GO:0001099">
    <property type="term" value="F:basal RNA polymerase II transcription machinery binding"/>
    <property type="evidence" value="ECO:0007669"/>
    <property type="project" value="TreeGrafter"/>
</dbReference>
<dbReference type="Pfam" id="PF10169">
    <property type="entry name" value="LLPH"/>
    <property type="match status" value="1"/>
</dbReference>
<name>A0A210PDX6_MIZYE</name>
<dbReference type="AlphaFoldDB" id="A0A210PDX6"/>
<sequence length="122" mass="14384">MAKSLRCKFRKRMRNVKREKYGKKELERLKTMIETSGGQDQEVKEIYKVKTAEELKEEMEKKAEDTMEHSGKSFHPVTLKDEDGHYPGWMNQRAIKRHKTYLKKSGRVKTKPKAKGKTGKKK</sequence>
<dbReference type="PANTHER" id="PTHR34253:SF1">
    <property type="entry name" value="PROTEIN LLP HOMOLOG"/>
    <property type="match status" value="1"/>
</dbReference>
<gene>
    <name evidence="3" type="ORF">KP79_PYT11441</name>
</gene>
<accession>A0A210PDX6</accession>
<dbReference type="Proteomes" id="UP000242188">
    <property type="component" value="Unassembled WGS sequence"/>
</dbReference>
<dbReference type="PANTHER" id="PTHR34253">
    <property type="entry name" value="PROTEIN LLP HOMOLOG"/>
    <property type="match status" value="1"/>
</dbReference>
<dbReference type="OrthoDB" id="6257894at2759"/>
<dbReference type="EMBL" id="NEDP02076751">
    <property type="protein sequence ID" value="OWF34672.1"/>
    <property type="molecule type" value="Genomic_DNA"/>
</dbReference>
<keyword evidence="4" id="KW-1185">Reference proteome</keyword>
<dbReference type="InterPro" id="IPR018784">
    <property type="entry name" value="LLPH-like"/>
</dbReference>
<protein>
    <submittedName>
        <fullName evidence="3">18 kDa learning-associated protein of slug</fullName>
    </submittedName>
</protein>
<organism evidence="3 4">
    <name type="scientific">Mizuhopecten yessoensis</name>
    <name type="common">Japanese scallop</name>
    <name type="synonym">Patinopecten yessoensis</name>
    <dbReference type="NCBI Taxonomy" id="6573"/>
    <lineage>
        <taxon>Eukaryota</taxon>
        <taxon>Metazoa</taxon>
        <taxon>Spiralia</taxon>
        <taxon>Lophotrochozoa</taxon>
        <taxon>Mollusca</taxon>
        <taxon>Bivalvia</taxon>
        <taxon>Autobranchia</taxon>
        <taxon>Pteriomorphia</taxon>
        <taxon>Pectinida</taxon>
        <taxon>Pectinoidea</taxon>
        <taxon>Pectinidae</taxon>
        <taxon>Mizuhopecten</taxon>
    </lineage>
</organism>
<evidence type="ECO:0000313" key="4">
    <source>
        <dbReference type="Proteomes" id="UP000242188"/>
    </source>
</evidence>
<dbReference type="GO" id="GO:0097484">
    <property type="term" value="P:dendrite extension"/>
    <property type="evidence" value="ECO:0007669"/>
    <property type="project" value="TreeGrafter"/>
</dbReference>
<dbReference type="GO" id="GO:0005730">
    <property type="term" value="C:nucleolus"/>
    <property type="evidence" value="ECO:0007669"/>
    <property type="project" value="TreeGrafter"/>
</dbReference>
<dbReference type="STRING" id="6573.A0A210PDX6"/>
<evidence type="ECO:0000256" key="1">
    <source>
        <dbReference type="ARBA" id="ARBA00034118"/>
    </source>
</evidence>
<comment type="similarity">
    <text evidence="1">Belongs to the learning-associated protein family.</text>
</comment>